<gene>
    <name evidence="2" type="ORF">BCY91_06565</name>
</gene>
<comment type="caution">
    <text evidence="2">The sequence shown here is derived from an EMBL/GenBank/DDBJ whole genome shotgun (WGS) entry which is preliminary data.</text>
</comment>
<organism evidence="2 3">
    <name type="scientific">Pelobium manganitolerans</name>
    <dbReference type="NCBI Taxonomy" id="1842495"/>
    <lineage>
        <taxon>Bacteria</taxon>
        <taxon>Pseudomonadati</taxon>
        <taxon>Bacteroidota</taxon>
        <taxon>Sphingobacteriia</taxon>
        <taxon>Sphingobacteriales</taxon>
        <taxon>Sphingobacteriaceae</taxon>
        <taxon>Pelobium</taxon>
    </lineage>
</organism>
<keyword evidence="3" id="KW-1185">Reference proteome</keyword>
<dbReference type="GO" id="GO:0015035">
    <property type="term" value="F:protein-disulfide reductase activity"/>
    <property type="evidence" value="ECO:0007669"/>
    <property type="project" value="TreeGrafter"/>
</dbReference>
<dbReference type="RefSeq" id="WP_120182068.1">
    <property type="nucleotide sequence ID" value="NZ_MBTA01000025.1"/>
</dbReference>
<feature type="domain" description="Thiol:disulfide interchange protein DsbD N-terminal" evidence="1">
    <location>
        <begin position="35"/>
        <end position="144"/>
    </location>
</feature>
<name>A0A419S529_9SPHI</name>
<dbReference type="Pfam" id="PF11412">
    <property type="entry name" value="DsbD_N"/>
    <property type="match status" value="1"/>
</dbReference>
<dbReference type="PANTHER" id="PTHR32234:SF0">
    <property type="entry name" value="THIOL:DISULFIDE INTERCHANGE PROTEIN DSBD"/>
    <property type="match status" value="1"/>
</dbReference>
<dbReference type="InterPro" id="IPR036929">
    <property type="entry name" value="DsbDN_sf"/>
</dbReference>
<reference evidence="2 3" key="1">
    <citation type="submission" date="2016-07" db="EMBL/GenBank/DDBJ databases">
        <title>Genome of Pelobium manganitolerans.</title>
        <authorList>
            <person name="Wu S."/>
            <person name="Wang G."/>
        </authorList>
    </citation>
    <scope>NUCLEOTIDE SEQUENCE [LARGE SCALE GENOMIC DNA]</scope>
    <source>
        <strain evidence="2 3">YS-25</strain>
    </source>
</reference>
<dbReference type="GO" id="GO:0045454">
    <property type="term" value="P:cell redox homeostasis"/>
    <property type="evidence" value="ECO:0007669"/>
    <property type="project" value="TreeGrafter"/>
</dbReference>
<evidence type="ECO:0000313" key="3">
    <source>
        <dbReference type="Proteomes" id="UP000283433"/>
    </source>
</evidence>
<sequence length="148" mass="16649">MKNILFLIVALFFSATSYSQILKPVKWSYATKKTGKNEAIIYLKATIDKGWHIYSQRVPEGGPVKTSFSFTPSSSYKKLGATLEPKPSTAFEKAFNMKVSYFSNTVVFQQKVNLSRLPAVVKGKIEYMACDDSRCLPPEEVDFSLTIK</sequence>
<dbReference type="Proteomes" id="UP000283433">
    <property type="component" value="Unassembled WGS sequence"/>
</dbReference>
<protein>
    <submittedName>
        <fullName evidence="2">Sugar transporter</fullName>
    </submittedName>
</protein>
<dbReference type="PANTHER" id="PTHR32234">
    <property type="entry name" value="THIOL:DISULFIDE INTERCHANGE PROTEIN DSBD"/>
    <property type="match status" value="1"/>
</dbReference>
<dbReference type="Gene3D" id="2.60.40.1250">
    <property type="entry name" value="Thiol:disulfide interchange protein DsbD, N-terminal domain"/>
    <property type="match status" value="1"/>
</dbReference>
<evidence type="ECO:0000259" key="1">
    <source>
        <dbReference type="Pfam" id="PF11412"/>
    </source>
</evidence>
<accession>A0A419S529</accession>
<keyword evidence="2" id="KW-0762">Sugar transport</keyword>
<dbReference type="OrthoDB" id="767251at2"/>
<keyword evidence="2" id="KW-0813">Transport</keyword>
<dbReference type="InterPro" id="IPR028250">
    <property type="entry name" value="DsbDN"/>
</dbReference>
<dbReference type="EMBL" id="MBTA01000025">
    <property type="protein sequence ID" value="RKD15177.1"/>
    <property type="molecule type" value="Genomic_DNA"/>
</dbReference>
<proteinExistence type="predicted"/>
<dbReference type="AlphaFoldDB" id="A0A419S529"/>
<evidence type="ECO:0000313" key="2">
    <source>
        <dbReference type="EMBL" id="RKD15177.1"/>
    </source>
</evidence>